<keyword evidence="13" id="KW-1278">Translocase</keyword>
<dbReference type="InterPro" id="IPR005805">
    <property type="entry name" value="Rieske_Fe-S_prot_C"/>
</dbReference>
<evidence type="ECO:0000259" key="24">
    <source>
        <dbReference type="PROSITE" id="PS51296"/>
    </source>
</evidence>
<keyword evidence="26" id="KW-1185">Reference proteome</keyword>
<dbReference type="EC" id="7.1.1.8" evidence="5 21"/>
<keyword evidence="18 21" id="KW-0472">Membrane</keyword>
<dbReference type="Pfam" id="PF10399">
    <property type="entry name" value="UCR_Fe-S_N"/>
    <property type="match status" value="1"/>
</dbReference>
<dbReference type="Gene3D" id="1.20.5.510">
    <property type="entry name" value="Single helix bin"/>
    <property type="match status" value="1"/>
</dbReference>
<dbReference type="AlphaFoldDB" id="A0AA90SM28"/>
<keyword evidence="14 21" id="KW-0249">Electron transport</keyword>
<evidence type="ECO:0000256" key="11">
    <source>
        <dbReference type="ARBA" id="ARBA00022723"/>
    </source>
</evidence>
<dbReference type="EMBL" id="JASXSV010000005">
    <property type="protein sequence ID" value="MDP0588481.1"/>
    <property type="molecule type" value="Genomic_DNA"/>
</dbReference>
<dbReference type="GO" id="GO:0008121">
    <property type="term" value="F:quinol-cytochrome-c reductase activity"/>
    <property type="evidence" value="ECO:0007669"/>
    <property type="project" value="UniProtKB-EC"/>
</dbReference>
<evidence type="ECO:0000256" key="2">
    <source>
        <dbReference type="ARBA" id="ARBA00004162"/>
    </source>
</evidence>
<evidence type="ECO:0000256" key="3">
    <source>
        <dbReference type="ARBA" id="ARBA00010651"/>
    </source>
</evidence>
<dbReference type="InterPro" id="IPR036922">
    <property type="entry name" value="Rieske_2Fe-2S_sf"/>
</dbReference>
<feature type="transmembrane region" description="Helical" evidence="21">
    <location>
        <begin position="13"/>
        <end position="34"/>
    </location>
</feature>
<evidence type="ECO:0000256" key="8">
    <source>
        <dbReference type="ARBA" id="ARBA00022475"/>
    </source>
</evidence>
<comment type="similarity">
    <text evidence="3">Belongs to the Rieske iron-sulfur protein family.</text>
</comment>
<accession>A0AA90SM28</accession>
<sequence>MCDNGVNNSRRRFLVAATSVIGALGAVGVATPFIKSWYPSAKAKAAGAPVKVNISKLEPGQQVIYEWRGKPVFVLRRTKAMLDAARTQADRLRDPSSDNSEQPEYTKNEFRAIKDEFLVLIGLCTHLGCSPKFMPEVKPMEFDNLWKGGYFCPCHGSRFDLAGRVYKGVPAPTNLVVPPHVFVTDDILVIGEEEGKA</sequence>
<keyword evidence="12" id="KW-0732">Signal</keyword>
<dbReference type="InterPro" id="IPR017941">
    <property type="entry name" value="Rieske_2Fe-2S"/>
</dbReference>
<evidence type="ECO:0000256" key="7">
    <source>
        <dbReference type="ARBA" id="ARBA00022448"/>
    </source>
</evidence>
<keyword evidence="17" id="KW-0411">Iron-sulfur</keyword>
<dbReference type="SUPFAM" id="SSF50022">
    <property type="entry name" value="ISP domain"/>
    <property type="match status" value="1"/>
</dbReference>
<comment type="caution">
    <text evidence="25">The sequence shown here is derived from an EMBL/GenBank/DDBJ whole genome shotgun (WGS) entry which is preliminary data.</text>
</comment>
<evidence type="ECO:0000313" key="25">
    <source>
        <dbReference type="EMBL" id="MDP0588481.1"/>
    </source>
</evidence>
<gene>
    <name evidence="25" type="primary">petA</name>
    <name evidence="25" type="ORF">QS748_04535</name>
</gene>
<dbReference type="Proteomes" id="UP001178148">
    <property type="component" value="Unassembled WGS sequence"/>
</dbReference>
<evidence type="ECO:0000256" key="9">
    <source>
        <dbReference type="ARBA" id="ARBA00022692"/>
    </source>
</evidence>
<feature type="domain" description="Rieske" evidence="24">
    <location>
        <begin position="84"/>
        <end position="189"/>
    </location>
</feature>
<dbReference type="GO" id="GO:0051537">
    <property type="term" value="F:2 iron, 2 sulfur cluster binding"/>
    <property type="evidence" value="ECO:0007669"/>
    <property type="project" value="UniProtKB-KW"/>
</dbReference>
<evidence type="ECO:0000313" key="26">
    <source>
        <dbReference type="Proteomes" id="UP001178148"/>
    </source>
</evidence>
<dbReference type="Pfam" id="PF00355">
    <property type="entry name" value="Rieske"/>
    <property type="match status" value="1"/>
</dbReference>
<evidence type="ECO:0000256" key="4">
    <source>
        <dbReference type="ARBA" id="ARBA00011649"/>
    </source>
</evidence>
<keyword evidence="9 21" id="KW-0812">Transmembrane</keyword>
<evidence type="ECO:0000256" key="12">
    <source>
        <dbReference type="ARBA" id="ARBA00022729"/>
    </source>
</evidence>
<keyword evidence="10" id="KW-0001">2Fe-2S</keyword>
<organism evidence="25 26">
    <name type="scientific">Candidatus Endonucleibacter bathymodioli</name>
    <dbReference type="NCBI Taxonomy" id="539814"/>
    <lineage>
        <taxon>Bacteria</taxon>
        <taxon>Pseudomonadati</taxon>
        <taxon>Pseudomonadota</taxon>
        <taxon>Gammaproteobacteria</taxon>
        <taxon>Oceanospirillales</taxon>
        <taxon>Endozoicomonadaceae</taxon>
        <taxon>Candidatus Endonucleibacter</taxon>
    </lineage>
</organism>
<evidence type="ECO:0000256" key="5">
    <source>
        <dbReference type="ARBA" id="ARBA00012951"/>
    </source>
</evidence>
<protein>
    <recommendedName>
        <fullName evidence="6 21">Ubiquinol-cytochrome c reductase iron-sulfur subunit</fullName>
        <ecNumber evidence="5 21">7.1.1.8</ecNumber>
    </recommendedName>
</protein>
<evidence type="ECO:0000256" key="23">
    <source>
        <dbReference type="SAM" id="MobiDB-lite"/>
    </source>
</evidence>
<evidence type="ECO:0000256" key="6">
    <source>
        <dbReference type="ARBA" id="ARBA00019816"/>
    </source>
</evidence>
<feature type="region of interest" description="Disordered" evidence="23">
    <location>
        <begin position="86"/>
        <end position="105"/>
    </location>
</feature>
<dbReference type="PROSITE" id="PS51318">
    <property type="entry name" value="TAT"/>
    <property type="match status" value="1"/>
</dbReference>
<evidence type="ECO:0000256" key="21">
    <source>
        <dbReference type="RuleBase" id="RU004494"/>
    </source>
</evidence>
<evidence type="ECO:0000256" key="22">
    <source>
        <dbReference type="RuleBase" id="RU004497"/>
    </source>
</evidence>
<dbReference type="GO" id="GO:0046872">
    <property type="term" value="F:metal ion binding"/>
    <property type="evidence" value="ECO:0007669"/>
    <property type="project" value="UniProtKB-KW"/>
</dbReference>
<comment type="subunit">
    <text evidence="4 22">The main subunits of complex b-c1 are: cytochrome b, cytochrome c1 and the Rieske protein.</text>
</comment>
<dbReference type="InterPro" id="IPR014349">
    <property type="entry name" value="Rieske_Fe-S_prot"/>
</dbReference>
<evidence type="ECO:0000256" key="14">
    <source>
        <dbReference type="ARBA" id="ARBA00022982"/>
    </source>
</evidence>
<comment type="cofactor">
    <cofactor evidence="21">
        <name>[2Fe-2S] cluster</name>
        <dbReference type="ChEBI" id="CHEBI:190135"/>
    </cofactor>
    <text evidence="21">Binds 1 [2Fe-2S] cluster per subunit.</text>
</comment>
<dbReference type="Gene3D" id="2.102.10.10">
    <property type="entry name" value="Rieske [2Fe-2S] iron-sulphur domain"/>
    <property type="match status" value="1"/>
</dbReference>
<comment type="miscellaneous">
    <text evidence="21">The Rieske protein is a high potential 2Fe-2S protein.</text>
</comment>
<dbReference type="NCBIfam" id="TIGR01416">
    <property type="entry name" value="Rieske_proteo"/>
    <property type="match status" value="1"/>
</dbReference>
<evidence type="ECO:0000256" key="17">
    <source>
        <dbReference type="ARBA" id="ARBA00023014"/>
    </source>
</evidence>
<comment type="subcellular location">
    <subcellularLocation>
        <location evidence="2">Cell membrane</location>
        <topology evidence="2">Single-pass membrane protein</topology>
    </subcellularLocation>
</comment>
<dbReference type="PROSITE" id="PS51296">
    <property type="entry name" value="RIESKE"/>
    <property type="match status" value="1"/>
</dbReference>
<evidence type="ECO:0000256" key="1">
    <source>
        <dbReference type="ARBA" id="ARBA00002444"/>
    </source>
</evidence>
<dbReference type="PRINTS" id="PR00162">
    <property type="entry name" value="RIESKE"/>
</dbReference>
<dbReference type="GO" id="GO:0005886">
    <property type="term" value="C:plasma membrane"/>
    <property type="evidence" value="ECO:0007669"/>
    <property type="project" value="UniProtKB-SubCell"/>
</dbReference>
<keyword evidence="11" id="KW-0479">Metal-binding</keyword>
<comment type="function">
    <text evidence="1">Component of the ubiquinol-cytochrome c reductase complex (complex III or cytochrome b-c1 complex), which is a respiratory chain that generates an electrochemical potential coupled to ATP synthesis.</text>
</comment>
<name>A0AA90SM28_9GAMM</name>
<keyword evidence="15 21" id="KW-1133">Transmembrane helix</keyword>
<keyword evidence="7 21" id="KW-0813">Transport</keyword>
<evidence type="ECO:0000256" key="13">
    <source>
        <dbReference type="ARBA" id="ARBA00022967"/>
    </source>
</evidence>
<evidence type="ECO:0000256" key="15">
    <source>
        <dbReference type="ARBA" id="ARBA00022989"/>
    </source>
</evidence>
<evidence type="ECO:0000256" key="20">
    <source>
        <dbReference type="ARBA" id="ARBA00029351"/>
    </source>
</evidence>
<dbReference type="CDD" id="cd03470">
    <property type="entry name" value="Rieske_cytochrome_bc1"/>
    <property type="match status" value="1"/>
</dbReference>
<keyword evidence="16" id="KW-0408">Iron</keyword>
<dbReference type="NCBIfam" id="TIGR01409">
    <property type="entry name" value="TAT_signal_seq"/>
    <property type="match status" value="1"/>
</dbReference>
<keyword evidence="19" id="KW-1015">Disulfide bond</keyword>
<proteinExistence type="inferred from homology"/>
<dbReference type="InterPro" id="IPR019546">
    <property type="entry name" value="TAT_signal_bac_arc"/>
</dbReference>
<keyword evidence="8" id="KW-1003">Cell membrane</keyword>
<evidence type="ECO:0000256" key="16">
    <source>
        <dbReference type="ARBA" id="ARBA00023004"/>
    </source>
</evidence>
<evidence type="ECO:0000256" key="18">
    <source>
        <dbReference type="ARBA" id="ARBA00023136"/>
    </source>
</evidence>
<reference evidence="25 26" key="1">
    <citation type="journal article" date="2023" name="bioRxiv">
        <title>An intranuclear bacterial parasite of deep-sea mussels expresses apoptosis inhibitors acquired from its host.</title>
        <authorList>
            <person name="Gonzalez Porras M.A."/>
            <person name="Assie A."/>
            <person name="Tietjen M."/>
            <person name="Violette M."/>
            <person name="Kleiner M."/>
            <person name="Gruber-Vodicka H."/>
            <person name="Dubilier N."/>
            <person name="Leisch N."/>
        </authorList>
    </citation>
    <scope>NUCLEOTIDE SEQUENCE [LARGE SCALE GENOMIC DNA]</scope>
    <source>
        <strain evidence="25">IAP13</strain>
    </source>
</reference>
<dbReference type="InterPro" id="IPR006317">
    <property type="entry name" value="Ubiquinol_cyt_c_Rdtase_Fe-S-su"/>
</dbReference>
<evidence type="ECO:0000256" key="10">
    <source>
        <dbReference type="ARBA" id="ARBA00022714"/>
    </source>
</evidence>
<dbReference type="InterPro" id="IPR019470">
    <property type="entry name" value="Ubiq_cytC_Rdtase_Fe-S_su_TAT"/>
</dbReference>
<comment type="catalytic activity">
    <reaction evidence="20 21">
        <text>a quinol + 2 Fe(III)-[cytochrome c](out) = a quinone + 2 Fe(II)-[cytochrome c](out) + 2 H(+)(out)</text>
        <dbReference type="Rhea" id="RHEA:11484"/>
        <dbReference type="Rhea" id="RHEA-COMP:10350"/>
        <dbReference type="Rhea" id="RHEA-COMP:14399"/>
        <dbReference type="ChEBI" id="CHEBI:15378"/>
        <dbReference type="ChEBI" id="CHEBI:24646"/>
        <dbReference type="ChEBI" id="CHEBI:29033"/>
        <dbReference type="ChEBI" id="CHEBI:29034"/>
        <dbReference type="ChEBI" id="CHEBI:132124"/>
        <dbReference type="EC" id="7.1.1.8"/>
    </reaction>
</comment>
<evidence type="ECO:0000256" key="19">
    <source>
        <dbReference type="ARBA" id="ARBA00023157"/>
    </source>
</evidence>
<dbReference type="InterPro" id="IPR006311">
    <property type="entry name" value="TAT_signal"/>
</dbReference>
<dbReference type="PANTHER" id="PTHR10134">
    <property type="entry name" value="CYTOCHROME B-C1 COMPLEX SUBUNIT RIESKE, MITOCHONDRIAL"/>
    <property type="match status" value="1"/>
</dbReference>